<dbReference type="Proteomes" id="UP001642409">
    <property type="component" value="Unassembled WGS sequence"/>
</dbReference>
<dbReference type="EMBL" id="CATOUU010000834">
    <property type="protein sequence ID" value="CAI9952713.1"/>
    <property type="molecule type" value="Genomic_DNA"/>
</dbReference>
<comment type="caution">
    <text evidence="3">The sequence shown here is derived from an EMBL/GenBank/DDBJ whole genome shotgun (WGS) entry which is preliminary data.</text>
</comment>
<keyword evidence="5" id="KW-1185">Reference proteome</keyword>
<accession>A0AA86QD83</accession>
<protein>
    <submittedName>
        <fullName evidence="3">Uncharacterized protein</fullName>
    </submittedName>
</protein>
<name>A0AA86QD83_9EUKA</name>
<keyword evidence="2" id="KW-0677">Repeat</keyword>
<reference evidence="4 5" key="2">
    <citation type="submission" date="2024-07" db="EMBL/GenBank/DDBJ databases">
        <authorList>
            <person name="Akdeniz Z."/>
        </authorList>
    </citation>
    <scope>NUCLEOTIDE SEQUENCE [LARGE SCALE GENOMIC DNA]</scope>
</reference>
<evidence type="ECO:0000313" key="5">
    <source>
        <dbReference type="Proteomes" id="UP001642409"/>
    </source>
</evidence>
<dbReference type="InterPro" id="IPR001611">
    <property type="entry name" value="Leu-rich_rpt"/>
</dbReference>
<dbReference type="Pfam" id="PF12799">
    <property type="entry name" value="LRR_4"/>
    <property type="match status" value="2"/>
</dbReference>
<dbReference type="InterPro" id="IPR025875">
    <property type="entry name" value="Leu-rich_rpt_4"/>
</dbReference>
<proteinExistence type="predicted"/>
<evidence type="ECO:0000256" key="2">
    <source>
        <dbReference type="ARBA" id="ARBA00022737"/>
    </source>
</evidence>
<dbReference type="PANTHER" id="PTHR46652">
    <property type="entry name" value="LEUCINE-RICH REPEAT AND IQ DOMAIN-CONTAINING PROTEIN 1-RELATED"/>
    <property type="match status" value="1"/>
</dbReference>
<dbReference type="SUPFAM" id="SSF52058">
    <property type="entry name" value="L domain-like"/>
    <property type="match status" value="1"/>
</dbReference>
<gene>
    <name evidence="3" type="ORF">HINF_LOCUS40358</name>
    <name evidence="4" type="ORF">HINF_LOCUS8615</name>
</gene>
<organism evidence="3">
    <name type="scientific">Hexamita inflata</name>
    <dbReference type="NCBI Taxonomy" id="28002"/>
    <lineage>
        <taxon>Eukaryota</taxon>
        <taxon>Metamonada</taxon>
        <taxon>Diplomonadida</taxon>
        <taxon>Hexamitidae</taxon>
        <taxon>Hexamitinae</taxon>
        <taxon>Hexamita</taxon>
    </lineage>
</organism>
<dbReference type="SMART" id="SM00365">
    <property type="entry name" value="LRR_SD22"/>
    <property type="match status" value="4"/>
</dbReference>
<dbReference type="PANTHER" id="PTHR46652:SF3">
    <property type="entry name" value="LEUCINE-RICH REPEAT-CONTAINING PROTEIN 9"/>
    <property type="match status" value="1"/>
</dbReference>
<dbReference type="Gene3D" id="3.80.10.10">
    <property type="entry name" value="Ribonuclease Inhibitor"/>
    <property type="match status" value="1"/>
</dbReference>
<dbReference type="EMBL" id="CAXDID020000018">
    <property type="protein sequence ID" value="CAL5985154.1"/>
    <property type="molecule type" value="Genomic_DNA"/>
</dbReference>
<sequence>MKQTELELAEIQNNYFVKHQARISPDWVLKIKRDNALKDLAFISRLNVQILFISRCHNISFNNVSSQSCEQITVTYCQLKSLNGIHQLSALNYLNLSFDKLNDLGPLQNMNFLETLNVDFNEISDLSPLSKLTKLKDLYIQNNMITNLYSIRNLCGLTTLFAGDNKISDLNGIQHLKNLKHLYLQNNKITDICPLQECRLLEYLLINDNKITDITPLQHNAQLKYMSIELNFIADFQVINQLQNFSRFRLENQQQPSPNQIQTSARMKTIFTVRSQLESIPQKRMLIQERLSSSIHKGELLINNITNAQLNLSNKLLQVFGTAEHTSQ</sequence>
<dbReference type="AlphaFoldDB" id="A0AA86QD83"/>
<evidence type="ECO:0000256" key="1">
    <source>
        <dbReference type="ARBA" id="ARBA00022614"/>
    </source>
</evidence>
<dbReference type="PROSITE" id="PS51450">
    <property type="entry name" value="LRR"/>
    <property type="match status" value="5"/>
</dbReference>
<evidence type="ECO:0000313" key="4">
    <source>
        <dbReference type="EMBL" id="CAL5985154.1"/>
    </source>
</evidence>
<dbReference type="InterPro" id="IPR032675">
    <property type="entry name" value="LRR_dom_sf"/>
</dbReference>
<evidence type="ECO:0000313" key="3">
    <source>
        <dbReference type="EMBL" id="CAI9952713.1"/>
    </source>
</evidence>
<dbReference type="InterPro" id="IPR050836">
    <property type="entry name" value="SDS22/Internalin_LRR"/>
</dbReference>
<keyword evidence="1" id="KW-0433">Leucine-rich repeat</keyword>
<reference evidence="3" key="1">
    <citation type="submission" date="2023-06" db="EMBL/GenBank/DDBJ databases">
        <authorList>
            <person name="Kurt Z."/>
        </authorList>
    </citation>
    <scope>NUCLEOTIDE SEQUENCE</scope>
</reference>